<keyword evidence="4 7" id="KW-0249">Electron transport</keyword>
<proteinExistence type="inferred from homology"/>
<dbReference type="Gene3D" id="3.40.30.10">
    <property type="entry name" value="Glutaredoxin"/>
    <property type="match status" value="1"/>
</dbReference>
<gene>
    <name evidence="9" type="ORF">SAMN04244559_00734</name>
</gene>
<dbReference type="OrthoDB" id="9814618at2"/>
<dbReference type="InterPro" id="IPR011900">
    <property type="entry name" value="GRX_bact"/>
</dbReference>
<comment type="function">
    <text evidence="1 7">Has a glutathione-disulfide oxidoreductase activity in the presence of NADPH and glutathione reductase. Reduces low molecular weight disulfides and proteins.</text>
</comment>
<dbReference type="PROSITE" id="PS51354">
    <property type="entry name" value="GLUTAREDOXIN_2"/>
    <property type="match status" value="1"/>
</dbReference>
<protein>
    <recommendedName>
        <fullName evidence="7">Glutaredoxin</fullName>
    </recommendedName>
</protein>
<dbReference type="InterPro" id="IPR036249">
    <property type="entry name" value="Thioredoxin-like_sf"/>
</dbReference>
<evidence type="ECO:0000256" key="7">
    <source>
        <dbReference type="RuleBase" id="RU364065"/>
    </source>
</evidence>
<dbReference type="GO" id="GO:0034599">
    <property type="term" value="P:cellular response to oxidative stress"/>
    <property type="evidence" value="ECO:0007669"/>
    <property type="project" value="TreeGrafter"/>
</dbReference>
<reference evidence="10" key="1">
    <citation type="submission" date="2016-10" db="EMBL/GenBank/DDBJ databases">
        <authorList>
            <person name="Varghese N."/>
            <person name="Submissions S."/>
        </authorList>
    </citation>
    <scope>NUCLEOTIDE SEQUENCE [LARGE SCALE GENOMIC DNA]</scope>
    <source>
        <strain evidence="10">DSM 13234</strain>
    </source>
</reference>
<dbReference type="AlphaFoldDB" id="A0A1H6GZ26"/>
<evidence type="ECO:0000259" key="8">
    <source>
        <dbReference type="Pfam" id="PF00462"/>
    </source>
</evidence>
<dbReference type="Proteomes" id="UP000182983">
    <property type="component" value="Unassembled WGS sequence"/>
</dbReference>
<dbReference type="EMBL" id="FNWO01000002">
    <property type="protein sequence ID" value="SEH28621.1"/>
    <property type="molecule type" value="Genomic_DNA"/>
</dbReference>
<dbReference type="GO" id="GO:0045454">
    <property type="term" value="P:cell redox homeostasis"/>
    <property type="evidence" value="ECO:0007669"/>
    <property type="project" value="InterPro"/>
</dbReference>
<keyword evidence="7" id="KW-0963">Cytoplasm</keyword>
<dbReference type="RefSeq" id="WP_074765629.1">
    <property type="nucleotide sequence ID" value="NZ_FNWO01000002.1"/>
</dbReference>
<organism evidence="9 10">
    <name type="scientific">Magnetospirillum fulvum</name>
    <name type="common">Rhodospirillum fulvum</name>
    <dbReference type="NCBI Taxonomy" id="1082"/>
    <lineage>
        <taxon>Bacteria</taxon>
        <taxon>Pseudomonadati</taxon>
        <taxon>Pseudomonadota</taxon>
        <taxon>Alphaproteobacteria</taxon>
        <taxon>Rhodospirillales</taxon>
        <taxon>Rhodospirillaceae</taxon>
        <taxon>Magnetospirillum</taxon>
    </lineage>
</organism>
<feature type="domain" description="Glutaredoxin" evidence="8">
    <location>
        <begin position="5"/>
        <end position="64"/>
    </location>
</feature>
<evidence type="ECO:0000256" key="4">
    <source>
        <dbReference type="ARBA" id="ARBA00022982"/>
    </source>
</evidence>
<dbReference type="PRINTS" id="PR00160">
    <property type="entry name" value="GLUTAREDOXIN"/>
</dbReference>
<evidence type="ECO:0000256" key="1">
    <source>
        <dbReference type="ARBA" id="ARBA00002549"/>
    </source>
</evidence>
<evidence type="ECO:0000313" key="10">
    <source>
        <dbReference type="Proteomes" id="UP000182983"/>
    </source>
</evidence>
<comment type="similarity">
    <text evidence="2 7">Belongs to the glutaredoxin family.</text>
</comment>
<dbReference type="SUPFAM" id="SSF52833">
    <property type="entry name" value="Thioredoxin-like"/>
    <property type="match status" value="1"/>
</dbReference>
<dbReference type="InterPro" id="IPR011767">
    <property type="entry name" value="GLR_AS"/>
</dbReference>
<keyword evidence="6 7" id="KW-0676">Redox-active center</keyword>
<keyword evidence="3 7" id="KW-0813">Transport</keyword>
<keyword evidence="10" id="KW-1185">Reference proteome</keyword>
<evidence type="ECO:0000256" key="3">
    <source>
        <dbReference type="ARBA" id="ARBA00022448"/>
    </source>
</evidence>
<accession>A0A1H6GZ26</accession>
<name>A0A1H6GZ26_MAGFU</name>
<dbReference type="PROSITE" id="PS00195">
    <property type="entry name" value="GLUTAREDOXIN_1"/>
    <property type="match status" value="1"/>
</dbReference>
<dbReference type="PANTHER" id="PTHR45694">
    <property type="entry name" value="GLUTAREDOXIN 2"/>
    <property type="match status" value="1"/>
</dbReference>
<dbReference type="FunFam" id="3.40.30.10:FF:000018">
    <property type="entry name" value="Glutaredoxin"/>
    <property type="match status" value="1"/>
</dbReference>
<dbReference type="NCBIfam" id="TIGR02181">
    <property type="entry name" value="GRX_bact"/>
    <property type="match status" value="1"/>
</dbReference>
<dbReference type="PANTHER" id="PTHR45694:SF18">
    <property type="entry name" value="GLUTAREDOXIN-1-RELATED"/>
    <property type="match status" value="1"/>
</dbReference>
<dbReference type="InterPro" id="IPR014025">
    <property type="entry name" value="Glutaredoxin_subgr"/>
</dbReference>
<evidence type="ECO:0000256" key="6">
    <source>
        <dbReference type="ARBA" id="ARBA00023284"/>
    </source>
</evidence>
<evidence type="ECO:0000313" key="9">
    <source>
        <dbReference type="EMBL" id="SEH28621.1"/>
    </source>
</evidence>
<keyword evidence="5" id="KW-1015">Disulfide bond</keyword>
<dbReference type="InterPro" id="IPR002109">
    <property type="entry name" value="Glutaredoxin"/>
</dbReference>
<dbReference type="GO" id="GO:0005737">
    <property type="term" value="C:cytoplasm"/>
    <property type="evidence" value="ECO:0007669"/>
    <property type="project" value="TreeGrafter"/>
</dbReference>
<evidence type="ECO:0000256" key="2">
    <source>
        <dbReference type="ARBA" id="ARBA00007787"/>
    </source>
</evidence>
<dbReference type="CDD" id="cd03418">
    <property type="entry name" value="GRX_GRXb_1_3_like"/>
    <property type="match status" value="1"/>
</dbReference>
<dbReference type="Pfam" id="PF00462">
    <property type="entry name" value="Glutaredoxin"/>
    <property type="match status" value="1"/>
</dbReference>
<sequence>MTEIDIYTTRVCPYCVRAKQLFKRKGVAYTEIDVSNDEALRNAMVERAGGRRTVPQIFINGHHVGGCDDLYDLDRKGGLDPLLAGAAE</sequence>
<evidence type="ECO:0000256" key="5">
    <source>
        <dbReference type="ARBA" id="ARBA00023157"/>
    </source>
</evidence>
<dbReference type="GO" id="GO:0015038">
    <property type="term" value="F:glutathione disulfide oxidoreductase activity"/>
    <property type="evidence" value="ECO:0007669"/>
    <property type="project" value="UniProtKB-UniRule"/>
</dbReference>